<dbReference type="InterPro" id="IPR052044">
    <property type="entry name" value="PKS_Associated_Protein"/>
</dbReference>
<comment type="caution">
    <text evidence="2">The sequence shown here is derived from an EMBL/GenBank/DDBJ whole genome shotgun (WGS) entry which is preliminary data.</text>
</comment>
<evidence type="ECO:0000313" key="3">
    <source>
        <dbReference type="Proteomes" id="UP000539985"/>
    </source>
</evidence>
<gene>
    <name evidence="2" type="ORF">HX882_22850</name>
</gene>
<evidence type="ECO:0000313" key="2">
    <source>
        <dbReference type="EMBL" id="NWB98738.1"/>
    </source>
</evidence>
<organism evidence="2 3">
    <name type="scientific">Pseudomonas gingeri</name>
    <dbReference type="NCBI Taxonomy" id="117681"/>
    <lineage>
        <taxon>Bacteria</taxon>
        <taxon>Pseudomonadati</taxon>
        <taxon>Pseudomonadota</taxon>
        <taxon>Gammaproteobacteria</taxon>
        <taxon>Pseudomonadales</taxon>
        <taxon>Pseudomonadaceae</taxon>
        <taxon>Pseudomonas</taxon>
    </lineage>
</organism>
<feature type="domain" description="Cupin type-2" evidence="1">
    <location>
        <begin position="39"/>
        <end position="101"/>
    </location>
</feature>
<dbReference type="EMBL" id="JACAQB010000016">
    <property type="protein sequence ID" value="NWB98738.1"/>
    <property type="molecule type" value="Genomic_DNA"/>
</dbReference>
<dbReference type="AlphaFoldDB" id="A0A7Y7XF37"/>
<proteinExistence type="predicted"/>
<evidence type="ECO:0000259" key="1">
    <source>
        <dbReference type="Pfam" id="PF07883"/>
    </source>
</evidence>
<dbReference type="CDD" id="cd02226">
    <property type="entry name" value="cupin_YdbB-like"/>
    <property type="match status" value="1"/>
</dbReference>
<protein>
    <submittedName>
        <fullName evidence="2">Cupin domain-containing protein</fullName>
    </submittedName>
</protein>
<dbReference type="PANTHER" id="PTHR36114:SF1">
    <property type="entry name" value="16.7 KDA PROTEIN IN WHIE LOCUS"/>
    <property type="match status" value="1"/>
</dbReference>
<dbReference type="InterPro" id="IPR011051">
    <property type="entry name" value="RmlC_Cupin_sf"/>
</dbReference>
<dbReference type="InterPro" id="IPR014710">
    <property type="entry name" value="RmlC-like_jellyroll"/>
</dbReference>
<reference evidence="2 3" key="1">
    <citation type="submission" date="2020-04" db="EMBL/GenBank/DDBJ databases">
        <title>Molecular characterization of pseudomonads from Agaricus bisporus reveal novel blotch 2 pathogens in Western Europe.</title>
        <authorList>
            <person name="Taparia T."/>
            <person name="Krijger M."/>
            <person name="Haynes E."/>
            <person name="Elpinstone J.G."/>
            <person name="Noble R."/>
            <person name="Van Der Wolf J."/>
        </authorList>
    </citation>
    <scope>NUCLEOTIDE SEQUENCE [LARGE SCALE GENOMIC DNA]</scope>
    <source>
        <strain evidence="2 3">H7001</strain>
    </source>
</reference>
<accession>A0A7Y7XF37</accession>
<dbReference type="Pfam" id="PF07883">
    <property type="entry name" value="Cupin_2"/>
    <property type="match status" value="1"/>
</dbReference>
<name>A0A7Y7XF37_9PSED</name>
<dbReference type="SUPFAM" id="SSF51182">
    <property type="entry name" value="RmlC-like cupins"/>
    <property type="match status" value="1"/>
</dbReference>
<dbReference type="PANTHER" id="PTHR36114">
    <property type="entry name" value="16.7 KDA PROTEIN IN WHIE LOCUS"/>
    <property type="match status" value="1"/>
</dbReference>
<dbReference type="InterPro" id="IPR013096">
    <property type="entry name" value="Cupin_2"/>
</dbReference>
<dbReference type="Proteomes" id="UP000539985">
    <property type="component" value="Unassembled WGS sequence"/>
</dbReference>
<dbReference type="RefSeq" id="WP_177097276.1">
    <property type="nucleotide sequence ID" value="NZ_JACAOS010000021.1"/>
</dbReference>
<dbReference type="Gene3D" id="2.60.120.10">
    <property type="entry name" value="Jelly Rolls"/>
    <property type="match status" value="1"/>
</dbReference>
<sequence length="125" mass="14093">MTASHTPSPVNLAQKLALFTEHWQPRIVAEMNDYQFKVLKVEGDFVWHSHADTDETFIILEGELRIDFRDSQVHLAAGEMIVVPKGVEHKPYAEREVKILLVEPRGVVNTGEEGGDLTASNDVWV</sequence>